<dbReference type="InterPro" id="IPR011006">
    <property type="entry name" value="CheY-like_superfamily"/>
</dbReference>
<keyword evidence="2" id="KW-0963">Cytoplasm</keyword>
<organism evidence="11 12">
    <name type="scientific">Paenibacillus profundus</name>
    <dbReference type="NCBI Taxonomy" id="1173085"/>
    <lineage>
        <taxon>Bacteria</taxon>
        <taxon>Bacillati</taxon>
        <taxon>Bacillota</taxon>
        <taxon>Bacilli</taxon>
        <taxon>Bacillales</taxon>
        <taxon>Paenibacillaceae</taxon>
        <taxon>Paenibacillus</taxon>
    </lineage>
</organism>
<evidence type="ECO:0000256" key="5">
    <source>
        <dbReference type="ARBA" id="ARBA00023015"/>
    </source>
</evidence>
<feature type="domain" description="Response regulatory" evidence="10">
    <location>
        <begin position="2"/>
        <end position="119"/>
    </location>
</feature>
<proteinExistence type="predicted"/>
<keyword evidence="12" id="KW-1185">Reference proteome</keyword>
<keyword evidence="3 8" id="KW-0597">Phosphoprotein</keyword>
<dbReference type="Pfam" id="PF00072">
    <property type="entry name" value="Response_reg"/>
    <property type="match status" value="1"/>
</dbReference>
<dbReference type="Pfam" id="PF12833">
    <property type="entry name" value="HTH_18"/>
    <property type="match status" value="1"/>
</dbReference>
<gene>
    <name evidence="11" type="ORF">LQV63_18125</name>
</gene>
<dbReference type="EMBL" id="JAJNBZ010000015">
    <property type="protein sequence ID" value="MCE5171220.1"/>
    <property type="molecule type" value="Genomic_DNA"/>
</dbReference>
<dbReference type="InterPro" id="IPR018062">
    <property type="entry name" value="HTH_AraC-typ_CS"/>
</dbReference>
<comment type="subcellular location">
    <subcellularLocation>
        <location evidence="1">Cytoplasm</location>
    </subcellularLocation>
</comment>
<sequence length="519" mass="59753">MKVLIVDDEEHVREGIELAIDWDKFGVKERYQAENGLEALNMIRLHRPGVLFCDMSMPEMDGVQLLDLIREDNPDMKIIVVSGYNDFMYTRATIKANGVDYILKPFKKKDLEQALLQAVTSWKQRENSLRIERDTEFLLQQADFLVIEQKMTQFLKGDTSHYSEIKSYLLKSRLPIEHIRAAVILMRNSTTLIEQRFNGDGELFAFALINMAHESMEGYGSHQLFRLDEYRWLLLTAEDANYSLTNKLNHFIKKVTTAWEATIGLEVLTGTSHGATDLQHIQLQLVSARTALLQCNISSISAKCDSAYTEPGLSNLEMLLNIALEDGNKAFVAELIHGFAEELRTCSTLLLKDLQMYTKEANYMLERASRQISKDTADLSIPLWISYIAEWETKTIQQWWRLIEDSGADGYEGRGIQAIHEYIQQHFHENVTLSALSATFHFSPQYIAKKFKEMYNTTVVTYQTDLRMEKAKSLLAHTDMPIIKIAELVGYSDENYFSKVFRKHQGLPPLKYRKQARDS</sequence>
<protein>
    <submittedName>
        <fullName evidence="11">Response regulator</fullName>
    </submittedName>
</protein>
<dbReference type="Proteomes" id="UP001199916">
    <property type="component" value="Unassembled WGS sequence"/>
</dbReference>
<dbReference type="InterPro" id="IPR009057">
    <property type="entry name" value="Homeodomain-like_sf"/>
</dbReference>
<dbReference type="InterPro" id="IPR051552">
    <property type="entry name" value="HptR"/>
</dbReference>
<keyword evidence="4" id="KW-0902">Two-component regulatory system</keyword>
<dbReference type="PROSITE" id="PS01124">
    <property type="entry name" value="HTH_ARAC_FAMILY_2"/>
    <property type="match status" value="1"/>
</dbReference>
<evidence type="ECO:0000259" key="10">
    <source>
        <dbReference type="PROSITE" id="PS50110"/>
    </source>
</evidence>
<evidence type="ECO:0000313" key="12">
    <source>
        <dbReference type="Proteomes" id="UP001199916"/>
    </source>
</evidence>
<dbReference type="InterPro" id="IPR020449">
    <property type="entry name" value="Tscrpt_reg_AraC-type_HTH"/>
</dbReference>
<evidence type="ECO:0000256" key="8">
    <source>
        <dbReference type="PROSITE-ProRule" id="PRU00169"/>
    </source>
</evidence>
<evidence type="ECO:0000256" key="6">
    <source>
        <dbReference type="ARBA" id="ARBA00023125"/>
    </source>
</evidence>
<keyword evidence="7" id="KW-0804">Transcription</keyword>
<dbReference type="PRINTS" id="PR00032">
    <property type="entry name" value="HTHARAC"/>
</dbReference>
<evidence type="ECO:0000259" key="9">
    <source>
        <dbReference type="PROSITE" id="PS01124"/>
    </source>
</evidence>
<evidence type="ECO:0000256" key="4">
    <source>
        <dbReference type="ARBA" id="ARBA00023012"/>
    </source>
</evidence>
<dbReference type="SUPFAM" id="SSF52172">
    <property type="entry name" value="CheY-like"/>
    <property type="match status" value="1"/>
</dbReference>
<dbReference type="PANTHER" id="PTHR42713">
    <property type="entry name" value="HISTIDINE KINASE-RELATED"/>
    <property type="match status" value="1"/>
</dbReference>
<feature type="modified residue" description="4-aspartylphosphate" evidence="8">
    <location>
        <position position="54"/>
    </location>
</feature>
<dbReference type="SMART" id="SM00448">
    <property type="entry name" value="REC"/>
    <property type="match status" value="1"/>
</dbReference>
<dbReference type="PROSITE" id="PS50110">
    <property type="entry name" value="RESPONSE_REGULATORY"/>
    <property type="match status" value="1"/>
</dbReference>
<dbReference type="InterPro" id="IPR018060">
    <property type="entry name" value="HTH_AraC"/>
</dbReference>
<comment type="caution">
    <text evidence="11">The sequence shown here is derived from an EMBL/GenBank/DDBJ whole genome shotgun (WGS) entry which is preliminary data.</text>
</comment>
<keyword evidence="6" id="KW-0238">DNA-binding</keyword>
<feature type="domain" description="HTH araC/xylS-type" evidence="9">
    <location>
        <begin position="417"/>
        <end position="515"/>
    </location>
</feature>
<dbReference type="Gene3D" id="1.10.10.60">
    <property type="entry name" value="Homeodomain-like"/>
    <property type="match status" value="2"/>
</dbReference>
<dbReference type="SUPFAM" id="SSF46689">
    <property type="entry name" value="Homeodomain-like"/>
    <property type="match status" value="2"/>
</dbReference>
<dbReference type="PANTHER" id="PTHR42713:SF3">
    <property type="entry name" value="TRANSCRIPTIONAL REGULATORY PROTEIN HPTR"/>
    <property type="match status" value="1"/>
</dbReference>
<evidence type="ECO:0000256" key="1">
    <source>
        <dbReference type="ARBA" id="ARBA00004496"/>
    </source>
</evidence>
<dbReference type="RefSeq" id="WP_233697750.1">
    <property type="nucleotide sequence ID" value="NZ_JAJNBZ010000015.1"/>
</dbReference>
<evidence type="ECO:0000313" key="11">
    <source>
        <dbReference type="EMBL" id="MCE5171220.1"/>
    </source>
</evidence>
<evidence type="ECO:0000256" key="3">
    <source>
        <dbReference type="ARBA" id="ARBA00022553"/>
    </source>
</evidence>
<dbReference type="CDD" id="cd17536">
    <property type="entry name" value="REC_YesN-like"/>
    <property type="match status" value="1"/>
</dbReference>
<dbReference type="InterPro" id="IPR001789">
    <property type="entry name" value="Sig_transdc_resp-reg_receiver"/>
</dbReference>
<name>A0ABS8YKW8_9BACL</name>
<keyword evidence="5" id="KW-0805">Transcription regulation</keyword>
<evidence type="ECO:0000256" key="7">
    <source>
        <dbReference type="ARBA" id="ARBA00023163"/>
    </source>
</evidence>
<dbReference type="SMART" id="SM00342">
    <property type="entry name" value="HTH_ARAC"/>
    <property type="match status" value="1"/>
</dbReference>
<evidence type="ECO:0000256" key="2">
    <source>
        <dbReference type="ARBA" id="ARBA00022490"/>
    </source>
</evidence>
<accession>A0ABS8YKW8</accession>
<dbReference type="PROSITE" id="PS00041">
    <property type="entry name" value="HTH_ARAC_FAMILY_1"/>
    <property type="match status" value="1"/>
</dbReference>
<dbReference type="Gene3D" id="3.40.50.2300">
    <property type="match status" value="1"/>
</dbReference>
<reference evidence="11 12" key="1">
    <citation type="submission" date="2021-11" db="EMBL/GenBank/DDBJ databases">
        <title>Draft genome sequence of Paenibacillus profundus YoMME, a new Gram-positive bacteria with exoelectrogenic properties.</title>
        <authorList>
            <person name="Hubenova Y."/>
            <person name="Hubenova E."/>
            <person name="Manasiev Y."/>
            <person name="Peykov S."/>
            <person name="Mitov M."/>
        </authorList>
    </citation>
    <scope>NUCLEOTIDE SEQUENCE [LARGE SCALE GENOMIC DNA]</scope>
    <source>
        <strain evidence="11 12">YoMME</strain>
    </source>
</reference>